<evidence type="ECO:0000313" key="4">
    <source>
        <dbReference type="EMBL" id="GKU86545.1"/>
    </source>
</evidence>
<sequence>MERQEILKIPTGLCSDSLIWHYDKNGEFTVKSAYLLACSRQHETNMDSTNMGLSSGEWKHLWKLKVPPNVRVFLWRAILNALPSMDNLVKRGIVQEALCPLCQVADESLMHLLFYCPHVEPIWFGSALGLDPRQLGVGCFVEWWKNFSSSGSCSSFWYAPRTLALKPERSIDNPSRPRPTTQQSQSSWSKPPHGTLKINVDASFSPNTGFATLAMVGRDSNGAMCFGKTWNCMALSPLMAETAALFKAIHFVENRGIHQAIFESDNQVLISSLQQSLRPLPWEAKTLIMHIRHLCVCHPGYSFVFVHRNGNRVADWIAHSSRTGQCPSYWAHRPPNILLKLLLDDVAST</sequence>
<evidence type="ECO:0000256" key="1">
    <source>
        <dbReference type="SAM" id="MobiDB-lite"/>
    </source>
</evidence>
<dbReference type="PANTHER" id="PTHR47074:SF11">
    <property type="entry name" value="REVERSE TRANSCRIPTASE-LIKE PROTEIN"/>
    <property type="match status" value="1"/>
</dbReference>
<dbReference type="GO" id="GO:0004523">
    <property type="term" value="F:RNA-DNA hybrid ribonuclease activity"/>
    <property type="evidence" value="ECO:0007669"/>
    <property type="project" value="InterPro"/>
</dbReference>
<keyword evidence="5" id="KW-1185">Reference proteome</keyword>
<dbReference type="InterPro" id="IPR026960">
    <property type="entry name" value="RVT-Znf"/>
</dbReference>
<organism evidence="4 5">
    <name type="scientific">Rubroshorea leprosula</name>
    <dbReference type="NCBI Taxonomy" id="152421"/>
    <lineage>
        <taxon>Eukaryota</taxon>
        <taxon>Viridiplantae</taxon>
        <taxon>Streptophyta</taxon>
        <taxon>Embryophyta</taxon>
        <taxon>Tracheophyta</taxon>
        <taxon>Spermatophyta</taxon>
        <taxon>Magnoliopsida</taxon>
        <taxon>eudicotyledons</taxon>
        <taxon>Gunneridae</taxon>
        <taxon>Pentapetalae</taxon>
        <taxon>rosids</taxon>
        <taxon>malvids</taxon>
        <taxon>Malvales</taxon>
        <taxon>Dipterocarpaceae</taxon>
        <taxon>Rubroshorea</taxon>
    </lineage>
</organism>
<dbReference type="GO" id="GO:0003676">
    <property type="term" value="F:nucleic acid binding"/>
    <property type="evidence" value="ECO:0007669"/>
    <property type="project" value="InterPro"/>
</dbReference>
<dbReference type="Pfam" id="PF13456">
    <property type="entry name" value="RVT_3"/>
    <property type="match status" value="1"/>
</dbReference>
<dbReference type="CDD" id="cd06222">
    <property type="entry name" value="RNase_H_like"/>
    <property type="match status" value="1"/>
</dbReference>
<feature type="compositionally biased region" description="Polar residues" evidence="1">
    <location>
        <begin position="178"/>
        <end position="189"/>
    </location>
</feature>
<dbReference type="InterPro" id="IPR002156">
    <property type="entry name" value="RNaseH_domain"/>
</dbReference>
<dbReference type="EMBL" id="BPVZ01000001">
    <property type="protein sequence ID" value="GKU86545.1"/>
    <property type="molecule type" value="Genomic_DNA"/>
</dbReference>
<comment type="caution">
    <text evidence="4">The sequence shown here is derived from an EMBL/GenBank/DDBJ whole genome shotgun (WGS) entry which is preliminary data.</text>
</comment>
<dbReference type="SUPFAM" id="SSF53098">
    <property type="entry name" value="Ribonuclease H-like"/>
    <property type="match status" value="1"/>
</dbReference>
<gene>
    <name evidence="4" type="ORF">SLEP1_g1057</name>
</gene>
<feature type="domain" description="RNase H type-1" evidence="2">
    <location>
        <begin position="199"/>
        <end position="320"/>
    </location>
</feature>
<name>A0AAV5HNG3_9ROSI</name>
<evidence type="ECO:0000313" key="5">
    <source>
        <dbReference type="Proteomes" id="UP001054252"/>
    </source>
</evidence>
<evidence type="ECO:0000259" key="2">
    <source>
        <dbReference type="Pfam" id="PF13456"/>
    </source>
</evidence>
<accession>A0AAV5HNG3</accession>
<dbReference type="Pfam" id="PF13966">
    <property type="entry name" value="zf-RVT"/>
    <property type="match status" value="1"/>
</dbReference>
<dbReference type="InterPro" id="IPR052929">
    <property type="entry name" value="RNase_H-like_EbsB-rel"/>
</dbReference>
<feature type="region of interest" description="Disordered" evidence="1">
    <location>
        <begin position="168"/>
        <end position="193"/>
    </location>
</feature>
<proteinExistence type="predicted"/>
<protein>
    <submittedName>
        <fullName evidence="4">Uncharacterized protein</fullName>
    </submittedName>
</protein>
<reference evidence="4 5" key="1">
    <citation type="journal article" date="2021" name="Commun. Biol.">
        <title>The genome of Shorea leprosula (Dipterocarpaceae) highlights the ecological relevance of drought in aseasonal tropical rainforests.</title>
        <authorList>
            <person name="Ng K.K.S."/>
            <person name="Kobayashi M.J."/>
            <person name="Fawcett J.A."/>
            <person name="Hatakeyama M."/>
            <person name="Paape T."/>
            <person name="Ng C.H."/>
            <person name="Ang C.C."/>
            <person name="Tnah L.H."/>
            <person name="Lee C.T."/>
            <person name="Nishiyama T."/>
            <person name="Sese J."/>
            <person name="O'Brien M.J."/>
            <person name="Copetti D."/>
            <person name="Mohd Noor M.I."/>
            <person name="Ong R.C."/>
            <person name="Putra M."/>
            <person name="Sireger I.Z."/>
            <person name="Indrioko S."/>
            <person name="Kosugi Y."/>
            <person name="Izuno A."/>
            <person name="Isagi Y."/>
            <person name="Lee S.L."/>
            <person name="Shimizu K.K."/>
        </authorList>
    </citation>
    <scope>NUCLEOTIDE SEQUENCE [LARGE SCALE GENOMIC DNA]</scope>
    <source>
        <strain evidence="4">214</strain>
    </source>
</reference>
<dbReference type="PANTHER" id="PTHR47074">
    <property type="entry name" value="BNAC02G40300D PROTEIN"/>
    <property type="match status" value="1"/>
</dbReference>
<dbReference type="AlphaFoldDB" id="A0AAV5HNG3"/>
<dbReference type="Gene3D" id="3.30.420.10">
    <property type="entry name" value="Ribonuclease H-like superfamily/Ribonuclease H"/>
    <property type="match status" value="1"/>
</dbReference>
<evidence type="ECO:0000259" key="3">
    <source>
        <dbReference type="Pfam" id="PF13966"/>
    </source>
</evidence>
<dbReference type="InterPro" id="IPR012337">
    <property type="entry name" value="RNaseH-like_sf"/>
</dbReference>
<dbReference type="InterPro" id="IPR036397">
    <property type="entry name" value="RNaseH_sf"/>
</dbReference>
<dbReference type="InterPro" id="IPR044730">
    <property type="entry name" value="RNase_H-like_dom_plant"/>
</dbReference>
<feature type="domain" description="Reverse transcriptase zinc-binding" evidence="3">
    <location>
        <begin position="28"/>
        <end position="123"/>
    </location>
</feature>
<dbReference type="Proteomes" id="UP001054252">
    <property type="component" value="Unassembled WGS sequence"/>
</dbReference>